<name>A0ABT7BD83_9CYAN</name>
<gene>
    <name evidence="1" type="ORF">PMG25_23850</name>
</gene>
<comment type="caution">
    <text evidence="1">The sequence shown here is derived from an EMBL/GenBank/DDBJ whole genome shotgun (WGS) entry which is preliminary data.</text>
</comment>
<proteinExistence type="predicted"/>
<dbReference type="EMBL" id="JAQOSO010000119">
    <property type="protein sequence ID" value="MDJ1177131.1"/>
    <property type="molecule type" value="Genomic_DNA"/>
</dbReference>
<reference evidence="1 2" key="1">
    <citation type="submission" date="2023-01" db="EMBL/GenBank/DDBJ databases">
        <title>Novel diversity within Roseofilum (Cyanobacteria; Desertifilaceae) from marine benthic mats with descriptions of four novel species.</title>
        <authorList>
            <person name="Wang Y."/>
            <person name="Berthold D.E."/>
            <person name="Hu J."/>
            <person name="Lefler F.W."/>
            <person name="Laughinghouse H.D. IV."/>
        </authorList>
    </citation>
    <scope>NUCLEOTIDE SEQUENCE [LARGE SCALE GENOMIC DNA]</scope>
    <source>
        <strain evidence="1 2">BLCC-M114</strain>
    </source>
</reference>
<protein>
    <recommendedName>
        <fullName evidence="3">Sulfotransferase domain-containing protein</fullName>
    </recommendedName>
</protein>
<keyword evidence="2" id="KW-1185">Reference proteome</keyword>
<dbReference type="RefSeq" id="WP_283769377.1">
    <property type="nucleotide sequence ID" value="NZ_JAQOSO010000119.1"/>
</dbReference>
<organism evidence="1 2">
    <name type="scientific">Roseofilum capinflatum BLCC-M114</name>
    <dbReference type="NCBI Taxonomy" id="3022440"/>
    <lineage>
        <taxon>Bacteria</taxon>
        <taxon>Bacillati</taxon>
        <taxon>Cyanobacteriota</taxon>
        <taxon>Cyanophyceae</taxon>
        <taxon>Desertifilales</taxon>
        <taxon>Desertifilaceae</taxon>
        <taxon>Roseofilum</taxon>
        <taxon>Roseofilum capinflatum</taxon>
    </lineage>
</organism>
<accession>A0ABT7BD83</accession>
<dbReference type="Proteomes" id="UP001235849">
    <property type="component" value="Unassembled WGS sequence"/>
</dbReference>
<sequence>MSQNQESIIIKALKNPTGAIRRVQNNFKDYWEEARHALSPRPALSTIINQKEIRIVGLRRSGNHAVTNWIKKQQVGSINYLNNIPCNKNPYQHFYERHLIYNKYPKAISSLKYDRTAWSRGFFRQYQTRKNFERSSKS</sequence>
<evidence type="ECO:0008006" key="3">
    <source>
        <dbReference type="Google" id="ProtNLM"/>
    </source>
</evidence>
<evidence type="ECO:0000313" key="2">
    <source>
        <dbReference type="Proteomes" id="UP001235849"/>
    </source>
</evidence>
<evidence type="ECO:0000313" key="1">
    <source>
        <dbReference type="EMBL" id="MDJ1177131.1"/>
    </source>
</evidence>